<proteinExistence type="predicted"/>
<sequence length="138" mass="14679">LPNPSQTSSRPNFFGPNSFNFGPLFGKGNSFANHNANNDIGKQGTTNFADGNTDSFGGSSRSFERYIGSGQQWSNTGSVGAEDGRSNRFHGATSYGDLSLRTTSPEAQPPPFVFQPNFLSSTPPTTSTKNVPMPGTYS</sequence>
<accession>A0A183F7D2</accession>
<evidence type="ECO:0000313" key="2">
    <source>
        <dbReference type="Proteomes" id="UP000050761"/>
    </source>
</evidence>
<dbReference type="Proteomes" id="UP000050761">
    <property type="component" value="Unassembled WGS sequence"/>
</dbReference>
<protein>
    <submittedName>
        <fullName evidence="3">CG10680 protein</fullName>
    </submittedName>
</protein>
<evidence type="ECO:0000256" key="1">
    <source>
        <dbReference type="SAM" id="MobiDB-lite"/>
    </source>
</evidence>
<name>A0A183F7D2_HELPZ</name>
<dbReference type="WBParaSite" id="HPBE_0000207401-mRNA-1">
    <property type="protein sequence ID" value="HPBE_0000207401-mRNA-1"/>
    <property type="gene ID" value="HPBE_0000207401"/>
</dbReference>
<feature type="region of interest" description="Disordered" evidence="1">
    <location>
        <begin position="36"/>
        <end position="138"/>
    </location>
</feature>
<keyword evidence="2" id="KW-1185">Reference proteome</keyword>
<evidence type="ECO:0000313" key="3">
    <source>
        <dbReference type="WBParaSite" id="HPBE_0000207401-mRNA-1"/>
    </source>
</evidence>
<dbReference type="AlphaFoldDB" id="A0A183F7D2"/>
<feature type="compositionally biased region" description="Polar residues" evidence="1">
    <location>
        <begin position="117"/>
        <end position="130"/>
    </location>
</feature>
<reference evidence="3" key="1">
    <citation type="submission" date="2019-09" db="UniProtKB">
        <authorList>
            <consortium name="WormBaseParasite"/>
        </authorList>
    </citation>
    <scope>IDENTIFICATION</scope>
</reference>
<feature type="compositionally biased region" description="Polar residues" evidence="1">
    <location>
        <begin position="69"/>
        <end position="78"/>
    </location>
</feature>
<organism evidence="2 3">
    <name type="scientific">Heligmosomoides polygyrus</name>
    <name type="common">Parasitic roundworm</name>
    <dbReference type="NCBI Taxonomy" id="6339"/>
    <lineage>
        <taxon>Eukaryota</taxon>
        <taxon>Metazoa</taxon>
        <taxon>Ecdysozoa</taxon>
        <taxon>Nematoda</taxon>
        <taxon>Chromadorea</taxon>
        <taxon>Rhabditida</taxon>
        <taxon>Rhabditina</taxon>
        <taxon>Rhabditomorpha</taxon>
        <taxon>Strongyloidea</taxon>
        <taxon>Heligmosomidae</taxon>
        <taxon>Heligmosomoides</taxon>
    </lineage>
</organism>
<feature type="compositionally biased region" description="Polar residues" evidence="1">
    <location>
        <begin position="36"/>
        <end position="61"/>
    </location>
</feature>